<protein>
    <submittedName>
        <fullName evidence="4">Diguanylate cyclase with PAS/PAC sensor and</fullName>
    </submittedName>
</protein>
<evidence type="ECO:0000313" key="4">
    <source>
        <dbReference type="EMBL" id="QBQ85744.1"/>
    </source>
</evidence>
<accession>A0A565DCG7</accession>
<evidence type="ECO:0000256" key="1">
    <source>
        <dbReference type="ARBA" id="ARBA00010587"/>
    </source>
</evidence>
<proteinExistence type="inferred from homology"/>
<reference evidence="4" key="1">
    <citation type="submission" date="2018-09" db="EMBL/GenBank/DDBJ databases">
        <authorList>
            <person name="Ryan M.P."/>
            <person name="Slattery S.M."/>
            <person name="Pembroke T."/>
        </authorList>
    </citation>
    <scope>NUCLEOTIDE SEQUENCE</scope>
    <source>
        <strain evidence="4">PMERPH</strain>
    </source>
</reference>
<keyword evidence="3" id="KW-0408">Iron</keyword>
<reference evidence="4" key="2">
    <citation type="journal article" date="2019" name="Genes (Basel)">
        <title>A Novel Arsenate-Resistant Determinant Associated with ICEpMERPH, a Member of the SXT/R391 Group of Mobile Genetic Elements.</title>
        <authorList>
            <person name="Ryan"/>
            <person name="Slattery Pembroke."/>
        </authorList>
    </citation>
    <scope>NUCLEOTIDE SEQUENCE</scope>
    <source>
        <strain evidence="4">PMERPH</strain>
    </source>
</reference>
<evidence type="ECO:0000256" key="2">
    <source>
        <dbReference type="ARBA" id="ARBA00022723"/>
    </source>
</evidence>
<dbReference type="GO" id="GO:0046872">
    <property type="term" value="F:metal ion binding"/>
    <property type="evidence" value="ECO:0007669"/>
    <property type="project" value="UniProtKB-KW"/>
</dbReference>
<dbReference type="SUPFAM" id="SSF47188">
    <property type="entry name" value="Hemerythrin-like"/>
    <property type="match status" value="1"/>
</dbReference>
<name>A0A565DCG7_SHEPU</name>
<dbReference type="Gene3D" id="1.20.120.50">
    <property type="entry name" value="Hemerythrin-like"/>
    <property type="match status" value="1"/>
</dbReference>
<evidence type="ECO:0000256" key="3">
    <source>
        <dbReference type="ARBA" id="ARBA00023004"/>
    </source>
</evidence>
<keyword evidence="2" id="KW-0479">Metal-binding</keyword>
<sequence length="43" mass="4943">MVILLNKLGQQYVQGVSKQAIEQILKELSDYADYHFQTEEAIS</sequence>
<dbReference type="EMBL" id="MH974755">
    <property type="protein sequence ID" value="QBQ85744.1"/>
    <property type="molecule type" value="Genomic_DNA"/>
</dbReference>
<dbReference type="InterPro" id="IPR035938">
    <property type="entry name" value="Hemerythrin-like_sf"/>
</dbReference>
<organism evidence="4">
    <name type="scientific">Shewanella putrefaciens</name>
    <name type="common">Pseudomonas putrefaciens</name>
    <dbReference type="NCBI Taxonomy" id="24"/>
    <lineage>
        <taxon>Bacteria</taxon>
        <taxon>Pseudomonadati</taxon>
        <taxon>Pseudomonadota</taxon>
        <taxon>Gammaproteobacteria</taxon>
        <taxon>Alteromonadales</taxon>
        <taxon>Shewanellaceae</taxon>
        <taxon>Shewanella</taxon>
    </lineage>
</organism>
<comment type="similarity">
    <text evidence="1">Belongs to the hemerythrin family.</text>
</comment>
<dbReference type="AlphaFoldDB" id="A0A565DCG7"/>